<accession>A0A1I0SJK4</accession>
<organism evidence="1 2">
    <name type="scientific">Pedobacter suwonensis</name>
    <dbReference type="NCBI Taxonomy" id="332999"/>
    <lineage>
        <taxon>Bacteria</taxon>
        <taxon>Pseudomonadati</taxon>
        <taxon>Bacteroidota</taxon>
        <taxon>Sphingobacteriia</taxon>
        <taxon>Sphingobacteriales</taxon>
        <taxon>Sphingobacteriaceae</taxon>
        <taxon>Pedobacter</taxon>
    </lineage>
</organism>
<gene>
    <name evidence="1" type="ORF">SAMN04488511_101502</name>
</gene>
<protein>
    <recommendedName>
        <fullName evidence="3">Lipocalin-like domain-containing protein</fullName>
    </recommendedName>
</protein>
<dbReference type="AlphaFoldDB" id="A0A1I0SJK4"/>
<reference evidence="2" key="1">
    <citation type="submission" date="2016-10" db="EMBL/GenBank/DDBJ databases">
        <authorList>
            <person name="Varghese N."/>
            <person name="Submissions S."/>
        </authorList>
    </citation>
    <scope>NUCLEOTIDE SEQUENCE [LARGE SCALE GENOMIC DNA]</scope>
    <source>
        <strain evidence="2">DSM 18130</strain>
    </source>
</reference>
<name>A0A1I0SJK4_9SPHI</name>
<evidence type="ECO:0000313" key="1">
    <source>
        <dbReference type="EMBL" id="SFA39689.1"/>
    </source>
</evidence>
<sequence>MVTLFLNLFFAFSTVTNPLNLVDQTVKPVTAATAPPRFEGTWKYVVMDEQGVPESQFTLTLHQEENRVKGQYCAITQSGGKTDCEPDVVYNLQGTIQKGKLIGRFYSFFGMPKDKGSFELSFLPGQRLQWKVTHPTKSVYYAPEHCVLKPVKQP</sequence>
<proteinExistence type="predicted"/>
<evidence type="ECO:0008006" key="3">
    <source>
        <dbReference type="Google" id="ProtNLM"/>
    </source>
</evidence>
<dbReference type="Proteomes" id="UP000198836">
    <property type="component" value="Unassembled WGS sequence"/>
</dbReference>
<dbReference type="OrthoDB" id="1239212at2"/>
<dbReference type="RefSeq" id="WP_090979871.1">
    <property type="nucleotide sequence ID" value="NZ_FOJM01000001.1"/>
</dbReference>
<dbReference type="EMBL" id="FOJM01000001">
    <property type="protein sequence ID" value="SFA39689.1"/>
    <property type="molecule type" value="Genomic_DNA"/>
</dbReference>
<keyword evidence="2" id="KW-1185">Reference proteome</keyword>
<evidence type="ECO:0000313" key="2">
    <source>
        <dbReference type="Proteomes" id="UP000198836"/>
    </source>
</evidence>